<name>A0A0V0GDJ8_TRIDM</name>
<dbReference type="EMBL" id="GECL01000115">
    <property type="protein sequence ID" value="JAP06009.1"/>
    <property type="molecule type" value="Transcribed_RNA"/>
</dbReference>
<proteinExistence type="predicted"/>
<protein>
    <submittedName>
        <fullName evidence="2">Putative secreted protein</fullName>
    </submittedName>
</protein>
<evidence type="ECO:0000256" key="1">
    <source>
        <dbReference type="SAM" id="SignalP"/>
    </source>
</evidence>
<keyword evidence="1" id="KW-0732">Signal</keyword>
<feature type="chain" id="PRO_5012429938" evidence="1">
    <location>
        <begin position="16"/>
        <end position="209"/>
    </location>
</feature>
<dbReference type="AlphaFoldDB" id="A0A0V0GDJ8"/>
<sequence length="209" mass="23779">KTFIILFCGLVFAQGLKVEETDPFEKEVEEVLAPLIKEYTELKNLIEEVKQHQQTQKISSVAFVERIANLPSHCLPTDTPFIEAWNEEDCLKLQTTLEKALDLGEVVTDWALKTGLTIFKEIYHIIRCGNINPIKAIQCVIENINNIKDTINVNKPVALNYKNEIVAMAKELKAEFKQCLGVQKETQAIAEQIVVQAQLCDNMNPMRQH</sequence>
<reference evidence="2" key="1">
    <citation type="journal article" date="2018" name="J. Proteomics">
        <title>Exploring the molecular complexity of Triatoma dimidiata sialome.</title>
        <authorList>
            <person name="Santiago P.B."/>
            <person name="de Araujo C.N."/>
            <person name="Charneau S."/>
            <person name="Bastos I.M.D."/>
            <person name="Assumpcao T.C.F."/>
            <person name="Queiroz R.M.L."/>
            <person name="Praca Y.R."/>
            <person name="Cordeiro T.M."/>
            <person name="Garcia C.H.S."/>
            <person name="da Silva I.G."/>
            <person name="Raiol T."/>
            <person name="Motta F.N."/>
            <person name="de Araujo Oliveira J.V."/>
            <person name="de Sousa M.V."/>
            <person name="Ribeiro J.M.C."/>
            <person name="de Santana J.M."/>
        </authorList>
    </citation>
    <scope>NUCLEOTIDE SEQUENCE</scope>
    <source>
        <strain evidence="2">Santander</strain>
        <tissue evidence="2">Salivary glands</tissue>
    </source>
</reference>
<organism evidence="2">
    <name type="scientific">Triatoma dimidiata</name>
    <name type="common">Kissing bug</name>
    <name type="synonym">Meccus dimidiatus</name>
    <dbReference type="NCBI Taxonomy" id="72491"/>
    <lineage>
        <taxon>Eukaryota</taxon>
        <taxon>Metazoa</taxon>
        <taxon>Ecdysozoa</taxon>
        <taxon>Arthropoda</taxon>
        <taxon>Hexapoda</taxon>
        <taxon>Insecta</taxon>
        <taxon>Pterygota</taxon>
        <taxon>Neoptera</taxon>
        <taxon>Paraneoptera</taxon>
        <taxon>Hemiptera</taxon>
        <taxon>Heteroptera</taxon>
        <taxon>Panheteroptera</taxon>
        <taxon>Cimicomorpha</taxon>
        <taxon>Reduviidae</taxon>
        <taxon>Triatominae</taxon>
        <taxon>Triatoma</taxon>
    </lineage>
</organism>
<accession>A0A0V0GDJ8</accession>
<evidence type="ECO:0000313" key="2">
    <source>
        <dbReference type="EMBL" id="JAP06009.1"/>
    </source>
</evidence>
<feature type="signal peptide" evidence="1">
    <location>
        <begin position="1"/>
        <end position="15"/>
    </location>
</feature>
<feature type="non-terminal residue" evidence="2">
    <location>
        <position position="1"/>
    </location>
</feature>